<dbReference type="GO" id="GO:0005737">
    <property type="term" value="C:cytoplasm"/>
    <property type="evidence" value="ECO:0007669"/>
    <property type="project" value="TreeGrafter"/>
</dbReference>
<protein>
    <recommendedName>
        <fullName evidence="4">Aldehyde dehydrogenase</fullName>
    </recommendedName>
</protein>
<dbReference type="CDD" id="cd07136">
    <property type="entry name" value="ALDH_YwdH-P39616"/>
    <property type="match status" value="1"/>
</dbReference>
<proteinExistence type="inferred from homology"/>
<dbReference type="EMBL" id="CM001441">
    <property type="protein sequence ID" value="EHQ90729.1"/>
    <property type="molecule type" value="Genomic_DNA"/>
</dbReference>
<keyword evidence="3" id="KW-0520">NAD</keyword>
<dbReference type="PROSITE" id="PS00070">
    <property type="entry name" value="ALDEHYDE_DEHYDR_CYS"/>
    <property type="match status" value="1"/>
</dbReference>
<accession>H5XWT0</accession>
<dbReference type="GO" id="GO:0004029">
    <property type="term" value="F:aldehyde dehydrogenase (NAD+) activity"/>
    <property type="evidence" value="ECO:0007669"/>
    <property type="project" value="TreeGrafter"/>
</dbReference>
<evidence type="ECO:0000256" key="4">
    <source>
        <dbReference type="PIRNR" id="PIRNR036492"/>
    </source>
</evidence>
<dbReference type="Pfam" id="PF00171">
    <property type="entry name" value="Aldedh"/>
    <property type="match status" value="1"/>
</dbReference>
<dbReference type="OrthoDB" id="9762913at2"/>
<keyword evidence="2 4" id="KW-0560">Oxidoreductase</keyword>
<comment type="similarity">
    <text evidence="1 4 7">Belongs to the aldehyde dehydrogenase family.</text>
</comment>
<dbReference type="PANTHER" id="PTHR43570:SF16">
    <property type="entry name" value="ALDEHYDE DEHYDROGENASE TYPE III, ISOFORM Q"/>
    <property type="match status" value="1"/>
</dbReference>
<dbReference type="PANTHER" id="PTHR43570">
    <property type="entry name" value="ALDEHYDE DEHYDROGENASE"/>
    <property type="match status" value="1"/>
</dbReference>
<name>H5XWT0_9FIRM</name>
<evidence type="ECO:0000256" key="3">
    <source>
        <dbReference type="ARBA" id="ARBA00023027"/>
    </source>
</evidence>
<feature type="domain" description="Aldehyde dehydrogenase" evidence="8">
    <location>
        <begin position="3"/>
        <end position="428"/>
    </location>
</feature>
<gene>
    <name evidence="9" type="ORF">DesyoDRAFT_3738</name>
</gene>
<dbReference type="AlphaFoldDB" id="H5XWT0"/>
<reference evidence="9 10" key="1">
    <citation type="submission" date="2011-11" db="EMBL/GenBank/DDBJ databases">
        <title>The Noncontiguous Finished genome of Desulfosporosinus youngiae DSM 17734.</title>
        <authorList>
            <consortium name="US DOE Joint Genome Institute (JGI-PGF)"/>
            <person name="Lucas S."/>
            <person name="Han J."/>
            <person name="Lapidus A."/>
            <person name="Cheng J.-F."/>
            <person name="Goodwin L."/>
            <person name="Pitluck S."/>
            <person name="Peters L."/>
            <person name="Ovchinnikova G."/>
            <person name="Lu M."/>
            <person name="Land M.L."/>
            <person name="Hauser L."/>
            <person name="Pester M."/>
            <person name="Spring S."/>
            <person name="Ollivier B."/>
            <person name="Rattei T."/>
            <person name="Klenk H.-P."/>
            <person name="Wagner M."/>
            <person name="Loy A."/>
            <person name="Woyke T.J."/>
        </authorList>
    </citation>
    <scope>NUCLEOTIDE SEQUENCE [LARGE SCALE GENOMIC DNA]</scope>
    <source>
        <strain evidence="9 10">DSM 17734</strain>
    </source>
</reference>
<dbReference type="FunFam" id="3.40.309.10:FF:000003">
    <property type="entry name" value="Aldehyde dehydrogenase"/>
    <property type="match status" value="1"/>
</dbReference>
<dbReference type="InterPro" id="IPR029510">
    <property type="entry name" value="Ald_DH_CS_GLU"/>
</dbReference>
<dbReference type="InterPro" id="IPR012394">
    <property type="entry name" value="Aldehyde_DH_NAD(P)"/>
</dbReference>
<evidence type="ECO:0000256" key="7">
    <source>
        <dbReference type="RuleBase" id="RU003345"/>
    </source>
</evidence>
<feature type="active site" evidence="5">
    <location>
        <position position="244"/>
    </location>
</feature>
<evidence type="ECO:0000259" key="8">
    <source>
        <dbReference type="Pfam" id="PF00171"/>
    </source>
</evidence>
<dbReference type="InterPro" id="IPR016163">
    <property type="entry name" value="Ald_DH_C"/>
</dbReference>
<keyword evidence="10" id="KW-1185">Reference proteome</keyword>
<evidence type="ECO:0000256" key="1">
    <source>
        <dbReference type="ARBA" id="ARBA00009986"/>
    </source>
</evidence>
<evidence type="ECO:0000313" key="10">
    <source>
        <dbReference type="Proteomes" id="UP000005104"/>
    </source>
</evidence>
<dbReference type="SUPFAM" id="SSF53720">
    <property type="entry name" value="ALDH-like"/>
    <property type="match status" value="1"/>
</dbReference>
<dbReference type="InterPro" id="IPR016162">
    <property type="entry name" value="Ald_DH_N"/>
</dbReference>
<dbReference type="FunFam" id="3.40.605.10:FF:000004">
    <property type="entry name" value="Aldehyde dehydrogenase"/>
    <property type="match status" value="1"/>
</dbReference>
<evidence type="ECO:0000313" key="9">
    <source>
        <dbReference type="EMBL" id="EHQ90729.1"/>
    </source>
</evidence>
<evidence type="ECO:0000256" key="2">
    <source>
        <dbReference type="ARBA" id="ARBA00023002"/>
    </source>
</evidence>
<feature type="active site" evidence="5 6">
    <location>
        <position position="210"/>
    </location>
</feature>
<sequence>MLDIKETLEKQRAFFETGKTKDLQFRVAMLNKLREAIKSHEEEIMAALKNDLNKAPFEAYATEVGMVLEEINYTLKHISSWVKPKRVRTPLVHFPSSSYLYTEPYGSVLIISPWNYPFQLTLAPLVGAIAAGNCTVLKPSEYSANTSEIIERISKEIFAESFVAVVRGGREANQSLLKEKFDYIFFTGSTAVGKTVMESAARHLTPVTLELGGKSPCIVDNTADLELAAKRIVWGKFLNAGQTCVAPDYLLVHGSIKEKLIREMKKYIAKFYGNNPLTNEDYPKIINQKHFERLLGLLKSGRVVEGGQFEEKTRQIAPTILDNVTWESAVMQEEIFGPLLPVLEFESLDAALSQVNQHPKPLAFYLFTRSKENETQAIRRSSFGGGCINDTIIHLANPNLRFGGVGESGMGQYHGKGSYDTFSHLKSIMKKSNRLDVPLRYPPFKNHLSLLKKFMK</sequence>
<dbReference type="Gene3D" id="3.40.309.10">
    <property type="entry name" value="Aldehyde Dehydrogenase, Chain A, domain 2"/>
    <property type="match status" value="1"/>
</dbReference>
<dbReference type="STRING" id="768710.DesyoDRAFT_3738"/>
<organism evidence="9 10">
    <name type="scientific">Desulfosporosinus youngiae DSM 17734</name>
    <dbReference type="NCBI Taxonomy" id="768710"/>
    <lineage>
        <taxon>Bacteria</taxon>
        <taxon>Bacillati</taxon>
        <taxon>Bacillota</taxon>
        <taxon>Clostridia</taxon>
        <taxon>Eubacteriales</taxon>
        <taxon>Desulfitobacteriaceae</taxon>
        <taxon>Desulfosporosinus</taxon>
    </lineage>
</organism>
<dbReference type="InterPro" id="IPR016160">
    <property type="entry name" value="Ald_DH_CS_CYS"/>
</dbReference>
<dbReference type="InterPro" id="IPR015590">
    <property type="entry name" value="Aldehyde_DH_dom"/>
</dbReference>
<evidence type="ECO:0000256" key="6">
    <source>
        <dbReference type="PROSITE-ProRule" id="PRU10007"/>
    </source>
</evidence>
<dbReference type="InterPro" id="IPR016161">
    <property type="entry name" value="Ald_DH/histidinol_DH"/>
</dbReference>
<evidence type="ECO:0000256" key="5">
    <source>
        <dbReference type="PIRSR" id="PIRSR036492-1"/>
    </source>
</evidence>
<dbReference type="PIRSF" id="PIRSF036492">
    <property type="entry name" value="ALDH"/>
    <property type="match status" value="1"/>
</dbReference>
<dbReference type="GO" id="GO:0006081">
    <property type="term" value="P:aldehyde metabolic process"/>
    <property type="evidence" value="ECO:0007669"/>
    <property type="project" value="InterPro"/>
</dbReference>
<dbReference type="Proteomes" id="UP000005104">
    <property type="component" value="Chromosome"/>
</dbReference>
<dbReference type="Gene3D" id="3.40.605.10">
    <property type="entry name" value="Aldehyde Dehydrogenase, Chain A, domain 1"/>
    <property type="match status" value="1"/>
</dbReference>
<dbReference type="eggNOG" id="COG1012">
    <property type="taxonomic scope" value="Bacteria"/>
</dbReference>
<dbReference type="HOGENOM" id="CLU_005391_3_1_9"/>
<dbReference type="PROSITE" id="PS00687">
    <property type="entry name" value="ALDEHYDE_DEHYDR_GLU"/>
    <property type="match status" value="1"/>
</dbReference>
<dbReference type="RefSeq" id="WP_007785289.1">
    <property type="nucleotide sequence ID" value="NZ_CM001441.1"/>
</dbReference>